<dbReference type="EC" id="3.2.-.-" evidence="16"/>
<dbReference type="GeneID" id="30996723"/>
<dbReference type="GO" id="GO:0006030">
    <property type="term" value="P:chitin metabolic process"/>
    <property type="evidence" value="ECO:0007669"/>
    <property type="project" value="EnsemblFungi"/>
</dbReference>
<evidence type="ECO:0000256" key="1">
    <source>
        <dbReference type="ARBA" id="ARBA00000822"/>
    </source>
</evidence>
<dbReference type="Proteomes" id="UP000095085">
    <property type="component" value="Unassembled WGS sequence"/>
</dbReference>
<keyword evidence="12" id="KW-0449">Lipoprotein</keyword>
<dbReference type="Gene3D" id="2.60.120.200">
    <property type="match status" value="1"/>
</dbReference>
<keyword evidence="14" id="KW-0961">Cell wall biogenesis/degradation</keyword>
<reference evidence="22" key="1">
    <citation type="submission" date="2016-05" db="EMBL/GenBank/DDBJ databases">
        <title>Comparative genomics of biotechnologically important yeasts.</title>
        <authorList>
            <consortium name="DOE Joint Genome Institute"/>
            <person name="Riley R."/>
            <person name="Haridas S."/>
            <person name="Wolfe K.H."/>
            <person name="Lopes M.R."/>
            <person name="Hittinger C.T."/>
            <person name="Goker M."/>
            <person name="Salamov A."/>
            <person name="Wisecaver J."/>
            <person name="Long T.M."/>
            <person name="Aerts A.L."/>
            <person name="Barry K."/>
            <person name="Choi C."/>
            <person name="Clum A."/>
            <person name="Coughlan A.Y."/>
            <person name="Deshpande S."/>
            <person name="Douglass A.P."/>
            <person name="Hanson S.J."/>
            <person name="Klenk H.-P."/>
            <person name="Labutti K."/>
            <person name="Lapidus A."/>
            <person name="Lindquist E."/>
            <person name="Lipzen A."/>
            <person name="Meier-Kolthoff J.P."/>
            <person name="Ohm R.A."/>
            <person name="Otillar R.P."/>
            <person name="Pangilinan J."/>
            <person name="Peng Y."/>
            <person name="Rokas A."/>
            <person name="Rosa C.A."/>
            <person name="Scheuner C."/>
            <person name="Sibirny A.A."/>
            <person name="Slot J.C."/>
            <person name="Stielow J.B."/>
            <person name="Sun H."/>
            <person name="Kurtzman C.P."/>
            <person name="Blackwell M."/>
            <person name="Grigoriev I.V."/>
            <person name="Jeffries T.W."/>
        </authorList>
    </citation>
    <scope>NUCLEOTIDE SEQUENCE [LARGE SCALE GENOMIC DNA]</scope>
    <source>
        <strain evidence="22">NRRL Y-1933</strain>
    </source>
</reference>
<dbReference type="GO" id="GO:0005975">
    <property type="term" value="P:carbohydrate metabolic process"/>
    <property type="evidence" value="ECO:0007669"/>
    <property type="project" value="InterPro"/>
</dbReference>
<evidence type="ECO:0000256" key="6">
    <source>
        <dbReference type="ARBA" id="ARBA00022679"/>
    </source>
</evidence>
<sequence length="434" mass="47546">MNIFAYILIASFYLQLTQCTATCNPLKESNCPADPALGKSISDKFHSKSDYFKEISSGGVSYTDDGLKLSLKNKGDNPTLKSDFYIMFGRIEVVMKAAVGNGIISSFYLQSDDLDEIDIELFGGNGYQFASNYFSKGDTSTFNRGEYHSTGSNPLENFHTYTLDWTKNGLVWAIDGKVVRALLPNAKQGYPQLPMYIMMGLWAGGDKSNPEGTIKWAGGLTDYDDAPFNMYIRSIIVCDYSTGDEYSYDDKLGKMESIKAKNGEIYGRHSQAKKDYFKLEKKVGTTFTVSDTGDSEDSTPTTKNAATTTKYQPTTITQTVTTRVTDNAGNYVTVTTEIAGTTDNTGSSPTSKSYNNGLWTEDGDSYITSLIDSNEQASFSYSYSYTNGMIGHKTSFTSHHGSGASGDYSLSDNGSNKNGVPFMGLIILLANFVF</sequence>
<keyword evidence="8 16" id="KW-0378">Hydrolase</keyword>
<evidence type="ECO:0000259" key="20">
    <source>
        <dbReference type="PROSITE" id="PS51762"/>
    </source>
</evidence>
<dbReference type="InterPro" id="IPR013320">
    <property type="entry name" value="ConA-like_dom_sf"/>
</dbReference>
<feature type="signal peptide" evidence="19">
    <location>
        <begin position="1"/>
        <end position="19"/>
    </location>
</feature>
<keyword evidence="7 19" id="KW-0732">Signal</keyword>
<proteinExistence type="inferred from homology"/>
<evidence type="ECO:0000256" key="18">
    <source>
        <dbReference type="PIRSR" id="PIRSR037299-2"/>
    </source>
</evidence>
<dbReference type="AlphaFoldDB" id="A0A1E4RPH4"/>
<evidence type="ECO:0000256" key="3">
    <source>
        <dbReference type="ARBA" id="ARBA00004589"/>
    </source>
</evidence>
<dbReference type="GO" id="GO:0016757">
    <property type="term" value="F:glycosyltransferase activity"/>
    <property type="evidence" value="ECO:0007669"/>
    <property type="project" value="UniProtKB-KW"/>
</dbReference>
<dbReference type="PANTHER" id="PTHR10963:SF68">
    <property type="entry name" value="GLYCOSIDASE CRH1-RELATED"/>
    <property type="match status" value="1"/>
</dbReference>
<evidence type="ECO:0000256" key="5">
    <source>
        <dbReference type="ARBA" id="ARBA00022676"/>
    </source>
</evidence>
<dbReference type="PROSITE" id="PS51762">
    <property type="entry name" value="GH16_2"/>
    <property type="match status" value="1"/>
</dbReference>
<dbReference type="GO" id="GO:0031505">
    <property type="term" value="P:fungal-type cell wall organization"/>
    <property type="evidence" value="ECO:0007669"/>
    <property type="project" value="EnsemblFungi"/>
</dbReference>
<evidence type="ECO:0000256" key="9">
    <source>
        <dbReference type="ARBA" id="ARBA00023136"/>
    </source>
</evidence>
<feature type="chain" id="PRO_5009162403" description="Crh-like protein" evidence="19">
    <location>
        <begin position="20"/>
        <end position="434"/>
    </location>
</feature>
<dbReference type="GO" id="GO:0000131">
    <property type="term" value="C:incipient cellular bud site"/>
    <property type="evidence" value="ECO:0007669"/>
    <property type="project" value="EnsemblFungi"/>
</dbReference>
<feature type="active site" description="Proton donor" evidence="17">
    <location>
        <position position="120"/>
    </location>
</feature>
<evidence type="ECO:0000256" key="11">
    <source>
        <dbReference type="ARBA" id="ARBA00023180"/>
    </source>
</evidence>
<keyword evidence="6" id="KW-0808">Transferase</keyword>
<dbReference type="PANTHER" id="PTHR10963">
    <property type="entry name" value="GLYCOSYL HYDROLASE-RELATED"/>
    <property type="match status" value="1"/>
</dbReference>
<comment type="catalytic activity">
    <reaction evidence="1">
        <text>Random endo-hydrolysis of N-acetyl-beta-D-glucosaminide (1-&gt;4)-beta-linkages in chitin and chitodextrins.</text>
        <dbReference type="EC" id="3.2.1.14"/>
    </reaction>
</comment>
<feature type="active site" description="Nucleophile" evidence="17">
    <location>
        <position position="116"/>
    </location>
</feature>
<name>A0A1E4RPH4_9ASCO</name>
<evidence type="ECO:0000313" key="22">
    <source>
        <dbReference type="Proteomes" id="UP000095085"/>
    </source>
</evidence>
<dbReference type="SUPFAM" id="SSF49899">
    <property type="entry name" value="Concanavalin A-like lectins/glucanases"/>
    <property type="match status" value="1"/>
</dbReference>
<evidence type="ECO:0000256" key="4">
    <source>
        <dbReference type="ARBA" id="ARBA00022622"/>
    </source>
</evidence>
<comment type="similarity">
    <text evidence="15">Belongs to the glycosyl hydrolase 16 family. CRH1 subfamily.</text>
</comment>
<dbReference type="InterPro" id="IPR050546">
    <property type="entry name" value="Glycosyl_Hydrlase_16"/>
</dbReference>
<evidence type="ECO:0000256" key="8">
    <source>
        <dbReference type="ARBA" id="ARBA00022801"/>
    </source>
</evidence>
<keyword evidence="9 16" id="KW-0472">Membrane</keyword>
<evidence type="ECO:0000256" key="17">
    <source>
        <dbReference type="PIRSR" id="PIRSR037299-1"/>
    </source>
</evidence>
<evidence type="ECO:0000256" key="10">
    <source>
        <dbReference type="ARBA" id="ARBA00023157"/>
    </source>
</evidence>
<dbReference type="GO" id="GO:0098552">
    <property type="term" value="C:side of membrane"/>
    <property type="evidence" value="ECO:0007669"/>
    <property type="project" value="UniProtKB-KW"/>
</dbReference>
<comment type="subcellular location">
    <subcellularLocation>
        <location evidence="2">Cell envelope</location>
    </subcellularLocation>
    <subcellularLocation>
        <location evidence="3">Membrane</location>
        <topology evidence="3">Lipid-anchor</topology>
        <topology evidence="3">GPI-anchor</topology>
    </subcellularLocation>
</comment>
<dbReference type="InterPro" id="IPR017168">
    <property type="entry name" value="CHR-like"/>
</dbReference>
<evidence type="ECO:0000256" key="19">
    <source>
        <dbReference type="SAM" id="SignalP"/>
    </source>
</evidence>
<evidence type="ECO:0000313" key="21">
    <source>
        <dbReference type="EMBL" id="ODV69157.1"/>
    </source>
</evidence>
<feature type="disulfide bond" evidence="18">
    <location>
        <begin position="23"/>
        <end position="31"/>
    </location>
</feature>
<evidence type="ECO:0000256" key="14">
    <source>
        <dbReference type="ARBA" id="ARBA00023316"/>
    </source>
</evidence>
<keyword evidence="4" id="KW-0336">GPI-anchor</keyword>
<evidence type="ECO:0000256" key="7">
    <source>
        <dbReference type="ARBA" id="ARBA00022729"/>
    </source>
</evidence>
<dbReference type="RefSeq" id="XP_020078224.1">
    <property type="nucleotide sequence ID" value="XM_020222174.1"/>
</dbReference>
<evidence type="ECO:0000256" key="12">
    <source>
        <dbReference type="ARBA" id="ARBA00023288"/>
    </source>
</evidence>
<evidence type="ECO:0000256" key="15">
    <source>
        <dbReference type="ARBA" id="ARBA00038074"/>
    </source>
</evidence>
<feature type="domain" description="GH16" evidence="20">
    <location>
        <begin position="27"/>
        <end position="225"/>
    </location>
</feature>
<keyword evidence="11" id="KW-0325">Glycoprotein</keyword>
<evidence type="ECO:0000256" key="16">
    <source>
        <dbReference type="PIRNR" id="PIRNR037299"/>
    </source>
</evidence>
<keyword evidence="13" id="KW-0326">Glycosidase</keyword>
<dbReference type="InterPro" id="IPR000757">
    <property type="entry name" value="Beta-glucanase-like"/>
</dbReference>
<accession>A0A1E4RPH4</accession>
<dbReference type="Pfam" id="PF00722">
    <property type="entry name" value="Glyco_hydro_16"/>
    <property type="match status" value="1"/>
</dbReference>
<dbReference type="EMBL" id="KV454539">
    <property type="protein sequence ID" value="ODV69157.1"/>
    <property type="molecule type" value="Genomic_DNA"/>
</dbReference>
<protein>
    <recommendedName>
        <fullName evidence="16">Crh-like protein</fullName>
        <ecNumber evidence="16">3.2.-.-</ecNumber>
    </recommendedName>
</protein>
<organism evidence="21 22">
    <name type="scientific">Hyphopichia burtonii NRRL Y-1933</name>
    <dbReference type="NCBI Taxonomy" id="984485"/>
    <lineage>
        <taxon>Eukaryota</taxon>
        <taxon>Fungi</taxon>
        <taxon>Dikarya</taxon>
        <taxon>Ascomycota</taxon>
        <taxon>Saccharomycotina</taxon>
        <taxon>Pichiomycetes</taxon>
        <taxon>Debaryomycetaceae</taxon>
        <taxon>Hyphopichia</taxon>
    </lineage>
</organism>
<evidence type="ECO:0000256" key="2">
    <source>
        <dbReference type="ARBA" id="ARBA00004196"/>
    </source>
</evidence>
<dbReference type="OrthoDB" id="4781at2759"/>
<dbReference type="CDD" id="cd02183">
    <property type="entry name" value="GH16_fungal_CRH1_transglycosylase"/>
    <property type="match status" value="1"/>
</dbReference>
<evidence type="ECO:0000256" key="13">
    <source>
        <dbReference type="ARBA" id="ARBA00023295"/>
    </source>
</evidence>
<dbReference type="PIRSF" id="PIRSF037299">
    <property type="entry name" value="Glycosidase_CRH1_prd"/>
    <property type="match status" value="1"/>
</dbReference>
<keyword evidence="22" id="KW-1185">Reference proteome</keyword>
<gene>
    <name evidence="21" type="ORF">HYPBUDRAFT_156137</name>
</gene>
<dbReference type="GO" id="GO:0008843">
    <property type="term" value="F:endochitinase activity"/>
    <property type="evidence" value="ECO:0007669"/>
    <property type="project" value="UniProtKB-EC"/>
</dbReference>
<dbReference type="GO" id="GO:0009277">
    <property type="term" value="C:fungal-type cell wall"/>
    <property type="evidence" value="ECO:0007669"/>
    <property type="project" value="EnsemblFungi"/>
</dbReference>
<keyword evidence="5" id="KW-0328">Glycosyltransferase</keyword>
<keyword evidence="10 18" id="KW-1015">Disulfide bond</keyword>
<dbReference type="STRING" id="984485.A0A1E4RPH4"/>